<dbReference type="InterPro" id="IPR004521">
    <property type="entry name" value="Uncharacterised_CHP00451"/>
</dbReference>
<gene>
    <name evidence="5" type="ORF">Asulf_00168</name>
</gene>
<dbReference type="eggNOG" id="arCOG00990">
    <property type="taxonomic scope" value="Archaea"/>
</dbReference>
<dbReference type="GO" id="GO:0005737">
    <property type="term" value="C:cytoplasm"/>
    <property type="evidence" value="ECO:0007669"/>
    <property type="project" value="TreeGrafter"/>
</dbReference>
<dbReference type="KEGG" id="ast:Asulf_00168"/>
<dbReference type="EMBL" id="CP005290">
    <property type="protein sequence ID" value="AGK60203.1"/>
    <property type="molecule type" value="Genomic_DNA"/>
</dbReference>
<dbReference type="GeneID" id="15391814"/>
<dbReference type="NCBIfam" id="TIGR00451">
    <property type="entry name" value="unchar_dom_2"/>
    <property type="match status" value="1"/>
</dbReference>
<proteinExistence type="inferred from homology"/>
<protein>
    <submittedName>
        <fullName evidence="5">Queuine tRNA-ribosyltransferase, containing PUA domain</fullName>
    </submittedName>
</protein>
<dbReference type="Gene3D" id="2.30.130.10">
    <property type="entry name" value="PUA domain"/>
    <property type="match status" value="1"/>
</dbReference>
<dbReference type="Pfam" id="PF17884">
    <property type="entry name" value="DUF5591"/>
    <property type="match status" value="1"/>
</dbReference>
<evidence type="ECO:0000313" key="5">
    <source>
        <dbReference type="EMBL" id="AGK60203.1"/>
    </source>
</evidence>
<name>N0BB28_9EURY</name>
<dbReference type="InterPro" id="IPR036974">
    <property type="entry name" value="PUA_sf"/>
</dbReference>
<keyword evidence="5" id="KW-0808">Transferase</keyword>
<dbReference type="RefSeq" id="WP_015589802.1">
    <property type="nucleotide sequence ID" value="NC_021169.1"/>
</dbReference>
<feature type="domain" description="PUA" evidence="4">
    <location>
        <begin position="465"/>
        <end position="532"/>
    </location>
</feature>
<dbReference type="Proteomes" id="UP000013307">
    <property type="component" value="Chromosome"/>
</dbReference>
<comment type="pathway">
    <text evidence="1">tRNA modification; archaeosine-tRNA biosynthesis.</text>
</comment>
<reference evidence="5 6" key="1">
    <citation type="journal article" date="2013" name="Genome Announc.">
        <title>Complete Genome Sequence of the Thermophilic and Facultatively Chemolithoautotrophic Sulfate Reducer Archaeoglobus sulfaticallidus Strain PM70-1T.</title>
        <authorList>
            <person name="Stokke R."/>
            <person name="Hocking W.P."/>
            <person name="Steinsbu B.O."/>
            <person name="Steen I.H."/>
        </authorList>
    </citation>
    <scope>NUCLEOTIDE SEQUENCE [LARGE SCALE GENOMIC DNA]</scope>
    <source>
        <strain evidence="5">PM70-1</strain>
    </source>
</reference>
<evidence type="ECO:0000256" key="1">
    <source>
        <dbReference type="ARBA" id="ARBA00005030"/>
    </source>
</evidence>
<dbReference type="InterPro" id="IPR002616">
    <property type="entry name" value="tRNA_ribo_trans-like"/>
</dbReference>
<dbReference type="InterPro" id="IPR036895">
    <property type="entry name" value="Uracil-DNA_glycosylase-like_sf"/>
</dbReference>
<dbReference type="SUPFAM" id="SSF52141">
    <property type="entry name" value="Uracil-DNA glycosylase-like"/>
    <property type="match status" value="1"/>
</dbReference>
<dbReference type="OrthoDB" id="115061at2157"/>
<dbReference type="InterPro" id="IPR040777">
    <property type="entry name" value="DUF5591"/>
</dbReference>
<dbReference type="InterPro" id="IPR036511">
    <property type="entry name" value="TGT-like_sf"/>
</dbReference>
<dbReference type="InterPro" id="IPR053418">
    <property type="entry name" value="Archaeosine_synthase_1"/>
</dbReference>
<dbReference type="InterPro" id="IPR054032">
    <property type="entry name" value="AF_0587-like_pre-PUA"/>
</dbReference>
<dbReference type="InterPro" id="IPR002478">
    <property type="entry name" value="PUA"/>
</dbReference>
<dbReference type="PROSITE" id="PS50890">
    <property type="entry name" value="PUA"/>
    <property type="match status" value="1"/>
</dbReference>
<accession>N0BB28</accession>
<dbReference type="InterPro" id="IPR038250">
    <property type="entry name" value="TGT_C2_sf"/>
</dbReference>
<sequence length="536" mass="61712">MKATCSLIKRDGWARIAEFDFNGEKFQTPFVIDIENPPEFIDEIINLVPYSIKELDPQAFEKFFVEKEFLIASGLTAVPPSKVVELLIEIRQKSLTKPMIATAIATPQNIPLLCYFGVDFFDNAMAIASAHKGLYFHERVLNFDSLDELPCSCEACRNLEGLELLKRHNTIKLEEQALLVRQLIRNESLRNHVEVKAKTQPELTVMLRIADRNYDFFEKMHSRFKKSIVYPTTTESFTRMEVSYFLQRIKEVYEPETKVALLLPCTAKKPYSLSRTHKTILSHLGNLIKRVDEIIISSPLVLPREFELCYPAMNYDTPVTGHWSGEEIEFVAEHLSSLIDSFDYIIAHVEGGYKEVVREALDATGKDASFTAENGVTSKKSMERLKEELKNVEDCRKDRYRSLFEHMFRYQFDLDLKSLTKFSMNFKGRYPNIFATINRENALRVDTVYGMLDVYLPMAEKISTYNVEIADFEPKGTIFSAGIEWADEKIRPNDVVIFRNSEFIGVGRALMSGREMMESNKGYAVSVKRKTRIQSD</sequence>
<evidence type="ECO:0000313" key="6">
    <source>
        <dbReference type="Proteomes" id="UP000013307"/>
    </source>
</evidence>
<dbReference type="CDD" id="cd21149">
    <property type="entry name" value="PUA_archaeosine_TGT"/>
    <property type="match status" value="1"/>
</dbReference>
<evidence type="ECO:0000259" key="4">
    <source>
        <dbReference type="SMART" id="SM00359"/>
    </source>
</evidence>
<dbReference type="Gene3D" id="3.40.50.10630">
    <property type="entry name" value="Uracil-DNA glycosylase-like"/>
    <property type="match status" value="1"/>
</dbReference>
<dbReference type="PANTHER" id="PTHR46499:SF2">
    <property type="entry name" value="ARCHAEOSINE SYNTHASE"/>
    <property type="match status" value="1"/>
</dbReference>
<dbReference type="SUPFAM" id="SSF88802">
    <property type="entry name" value="Pre-PUA domain"/>
    <property type="match status" value="1"/>
</dbReference>
<dbReference type="InterPro" id="IPR050076">
    <property type="entry name" value="ArchSynthase1/Queuine_TRR"/>
</dbReference>
<dbReference type="STRING" id="387631.Asulf_00168"/>
<dbReference type="Pfam" id="PF01472">
    <property type="entry name" value="PUA"/>
    <property type="match status" value="1"/>
</dbReference>
<dbReference type="Gene3D" id="3.20.20.105">
    <property type="entry name" value="Queuine tRNA-ribosyltransferase-like"/>
    <property type="match status" value="1"/>
</dbReference>
<dbReference type="UniPathway" id="UPA00393"/>
<dbReference type="GO" id="GO:0016740">
    <property type="term" value="F:transferase activity"/>
    <property type="evidence" value="ECO:0007669"/>
    <property type="project" value="UniProtKB-KW"/>
</dbReference>
<dbReference type="InterPro" id="IPR015947">
    <property type="entry name" value="PUA-like_sf"/>
</dbReference>
<dbReference type="Pfam" id="PF22176">
    <property type="entry name" value="AF_0587-like_pre-PUA"/>
    <property type="match status" value="1"/>
</dbReference>
<dbReference type="HOGENOM" id="CLU_029831_0_0_2"/>
<dbReference type="GO" id="GO:0003723">
    <property type="term" value="F:RNA binding"/>
    <property type="evidence" value="ECO:0007669"/>
    <property type="project" value="InterPro"/>
</dbReference>
<keyword evidence="3" id="KW-0819">tRNA processing</keyword>
<dbReference type="NCBIfam" id="NF040592">
    <property type="entry name" value="tRNA_mod_ArcS"/>
    <property type="match status" value="1"/>
</dbReference>
<comment type="similarity">
    <text evidence="2">Belongs to the archaeosine synthase type 1 family.</text>
</comment>
<dbReference type="SUPFAM" id="SSF51713">
    <property type="entry name" value="tRNA-guanine transglycosylase"/>
    <property type="match status" value="1"/>
</dbReference>
<dbReference type="AlphaFoldDB" id="N0BB28"/>
<dbReference type="SUPFAM" id="SSF88697">
    <property type="entry name" value="PUA domain-like"/>
    <property type="match status" value="1"/>
</dbReference>
<organism evidence="5 6">
    <name type="scientific">Archaeoglobus sulfaticallidus PM70-1</name>
    <dbReference type="NCBI Taxonomy" id="387631"/>
    <lineage>
        <taxon>Archaea</taxon>
        <taxon>Methanobacteriati</taxon>
        <taxon>Methanobacteriota</taxon>
        <taxon>Archaeoglobi</taxon>
        <taxon>Archaeoglobales</taxon>
        <taxon>Archaeoglobaceae</taxon>
        <taxon>Archaeoglobus</taxon>
    </lineage>
</organism>
<keyword evidence="6" id="KW-1185">Reference proteome</keyword>
<dbReference type="GO" id="GO:0002099">
    <property type="term" value="P:tRNA wobble guanine modification"/>
    <property type="evidence" value="ECO:0007669"/>
    <property type="project" value="TreeGrafter"/>
</dbReference>
<dbReference type="SMART" id="SM00359">
    <property type="entry name" value="PUA"/>
    <property type="match status" value="1"/>
</dbReference>
<evidence type="ECO:0000256" key="2">
    <source>
        <dbReference type="ARBA" id="ARBA00008906"/>
    </source>
</evidence>
<dbReference type="Gene3D" id="3.10.450.90">
    <property type="entry name" value="ArcTGT, C2 domain"/>
    <property type="match status" value="1"/>
</dbReference>
<dbReference type="PANTHER" id="PTHR46499">
    <property type="entry name" value="QUEUINE TRNA-RIBOSYLTRANSFERASE"/>
    <property type="match status" value="1"/>
</dbReference>
<dbReference type="Pfam" id="PF01702">
    <property type="entry name" value="TGT"/>
    <property type="match status" value="1"/>
</dbReference>
<evidence type="ECO:0000256" key="3">
    <source>
        <dbReference type="ARBA" id="ARBA00022694"/>
    </source>
</evidence>